<protein>
    <submittedName>
        <fullName evidence="1">Uncharacterized protein</fullName>
    </submittedName>
</protein>
<dbReference type="AlphaFoldDB" id="A0A382KZM2"/>
<evidence type="ECO:0000313" key="1">
    <source>
        <dbReference type="EMBL" id="SVC29946.1"/>
    </source>
</evidence>
<reference evidence="1" key="1">
    <citation type="submission" date="2018-05" db="EMBL/GenBank/DDBJ databases">
        <authorList>
            <person name="Lanie J.A."/>
            <person name="Ng W.-L."/>
            <person name="Kazmierczak K.M."/>
            <person name="Andrzejewski T.M."/>
            <person name="Davidsen T.M."/>
            <person name="Wayne K.J."/>
            <person name="Tettelin H."/>
            <person name="Glass J.I."/>
            <person name="Rusch D."/>
            <person name="Podicherti R."/>
            <person name="Tsui H.-C.T."/>
            <person name="Winkler M.E."/>
        </authorList>
    </citation>
    <scope>NUCLEOTIDE SEQUENCE</scope>
</reference>
<name>A0A382KZM2_9ZZZZ</name>
<gene>
    <name evidence="1" type="ORF">METZ01_LOCUS282800</name>
</gene>
<feature type="non-terminal residue" evidence="1">
    <location>
        <position position="62"/>
    </location>
</feature>
<organism evidence="1">
    <name type="scientific">marine metagenome</name>
    <dbReference type="NCBI Taxonomy" id="408172"/>
    <lineage>
        <taxon>unclassified sequences</taxon>
        <taxon>metagenomes</taxon>
        <taxon>ecological metagenomes</taxon>
    </lineage>
</organism>
<dbReference type="EMBL" id="UINC01083843">
    <property type="protein sequence ID" value="SVC29946.1"/>
    <property type="molecule type" value="Genomic_DNA"/>
</dbReference>
<proteinExistence type="predicted"/>
<sequence length="62" mass="6817">MSKEKINEKNTCVMMAPPIDYRFISGLSLRIFPSDSSGFFFGLGGGVISVNQEVKQSRKSGE</sequence>
<accession>A0A382KZM2</accession>